<dbReference type="RefSeq" id="WP_001279078.1">
    <property type="nucleotide sequence ID" value="NZ_CAUZCA010000010.1"/>
</dbReference>
<dbReference type="EMBL" id="VHGY01000036">
    <property type="protein sequence ID" value="TPU62330.1"/>
    <property type="molecule type" value="Genomic_DNA"/>
</dbReference>
<reference evidence="2 4" key="4">
    <citation type="submission" date="2019-06" db="EMBL/GenBank/DDBJ databases">
        <title>A Diverse Panel of Clinical Acinetobacter baumannii for Research Use.</title>
        <authorList>
            <person name="Mcgann P."/>
            <person name="Snesrud E."/>
            <person name="Galac M.R."/>
        </authorList>
    </citation>
    <scope>NUCLEOTIDE SEQUENCE [LARGE SCALE GENOMIC DNA]</scope>
    <source>
        <strain evidence="2 4">MRSN14237</strain>
    </source>
</reference>
<evidence type="ECO:0000313" key="4">
    <source>
        <dbReference type="Proteomes" id="UP000315888"/>
    </source>
</evidence>
<reference evidence="1 3" key="1">
    <citation type="journal article" date="2014" name="Antimicrob. Agents Chemother.">
        <title>Triclosan can select for an AdeIJK-overexpressing mutant of Acinetobacter baumannii ATCC 17978 that displays reduced susceptibility to multiple antibiotics.</title>
        <authorList>
            <person name="Fernando D.M."/>
            <person name="Xu W."/>
            <person name="Loewen P.C."/>
            <person name="Zhanel G.G."/>
            <person name="Kumar A."/>
        </authorList>
    </citation>
    <scope>NUCLEOTIDE SEQUENCE [LARGE SCALE GENOMIC DNA]</scope>
    <source>
        <strain evidence="1 3">ATCC 17978</strain>
    </source>
</reference>
<evidence type="ECO:0000313" key="1">
    <source>
        <dbReference type="EMBL" id="APP30802.1"/>
    </source>
</evidence>
<dbReference type="Pfam" id="PF07751">
    <property type="entry name" value="Abi_2"/>
    <property type="match status" value="1"/>
</dbReference>
<proteinExistence type="predicted"/>
<sequence>MSDFISTPRLSTYQNILKLTDPNQILRAYYWNIALAGAIYPLMQTLEITLRNAIDVSVKNNHQPKSANGSNFVSYKNNDLWFEQLVTAVQDRKITKMRPHQALKWVRGGKRIKFSTTESHVKKARDDASTVKSWVKGEDILSRLPFGFWTTLLSKDYEDVTNKHLLWPNLLHHVFPNAPSHIKRKDIEDHFNLIREFRNRLSHHEPIWKFYYRNPANNALDYTTPIFGLNASLNLLNNQYDDMLMLLQWMSASAYDNFNYSRIGNEFKKLCSIDGFYAYVDREKVANCYPASRAKREFFKLAETLQNVNVVYMKTNGKRGYILGLNEPSLP</sequence>
<evidence type="ECO:0000313" key="3">
    <source>
        <dbReference type="Proteomes" id="UP000072389"/>
    </source>
</evidence>
<dbReference type="Proteomes" id="UP000315888">
    <property type="component" value="Unassembled WGS sequence"/>
</dbReference>
<dbReference type="InterPro" id="IPR011664">
    <property type="entry name" value="Abi_system_AbiD/AbiF-like"/>
</dbReference>
<protein>
    <recommendedName>
        <fullName evidence="5">Abi family protein</fullName>
    </recommendedName>
</protein>
<reference evidence="1" key="3">
    <citation type="submission" date="2016-12" db="EMBL/GenBank/DDBJ databases">
        <authorList>
            <person name="Singh M."/>
            <person name="Fernando D."/>
            <person name="Kumar A."/>
        </authorList>
    </citation>
    <scope>NUCLEOTIDE SEQUENCE</scope>
    <source>
        <strain evidence="1">ATCC 17978</strain>
    </source>
</reference>
<gene>
    <name evidence="1" type="ORF">AUO97_08245</name>
    <name evidence="2" type="ORF">FJU42_13775</name>
</gene>
<dbReference type="AlphaFoldDB" id="A0A1E3M5M3"/>
<evidence type="ECO:0008006" key="5">
    <source>
        <dbReference type="Google" id="ProtNLM"/>
    </source>
</evidence>
<accession>A0A1E3M5M3</accession>
<dbReference type="Proteomes" id="UP000072389">
    <property type="component" value="Chromosome"/>
</dbReference>
<organism evidence="2 4">
    <name type="scientific">Acinetobacter baumannii</name>
    <dbReference type="NCBI Taxonomy" id="470"/>
    <lineage>
        <taxon>Bacteria</taxon>
        <taxon>Pseudomonadati</taxon>
        <taxon>Pseudomonadota</taxon>
        <taxon>Gammaproteobacteria</taxon>
        <taxon>Moraxellales</taxon>
        <taxon>Moraxellaceae</taxon>
        <taxon>Acinetobacter</taxon>
        <taxon>Acinetobacter calcoaceticus/baumannii complex</taxon>
    </lineage>
</organism>
<name>A0A1E3M5M3_ACIBA</name>
<dbReference type="EMBL" id="CP018664">
    <property type="protein sequence ID" value="APP30802.1"/>
    <property type="molecule type" value="Genomic_DNA"/>
</dbReference>
<evidence type="ECO:0000313" key="2">
    <source>
        <dbReference type="EMBL" id="TPU62330.1"/>
    </source>
</evidence>
<reference evidence="1" key="2">
    <citation type="submission" date="2015-12" db="EMBL/GenBank/DDBJ databases">
        <authorList>
            <person name="Singh M.K."/>
            <person name="Fernando D.M."/>
            <person name="Kumar A."/>
        </authorList>
    </citation>
    <scope>NUCLEOTIDE SEQUENCE</scope>
    <source>
        <strain evidence="1">ATCC 17978</strain>
    </source>
</reference>